<dbReference type="InterPro" id="IPR001844">
    <property type="entry name" value="Cpn60/GroEL"/>
</dbReference>
<dbReference type="EMBL" id="OVEO01000017">
    <property type="protein sequence ID" value="SPR01243.1"/>
    <property type="molecule type" value="Genomic_DNA"/>
</dbReference>
<dbReference type="Pfam" id="PF03109">
    <property type="entry name" value="ABC1"/>
    <property type="match status" value="1"/>
</dbReference>
<evidence type="ECO:0000256" key="2">
    <source>
        <dbReference type="ARBA" id="ARBA00022741"/>
    </source>
</evidence>
<protein>
    <recommendedName>
        <fullName evidence="7">ABC1 atypical kinase-like domain-containing protein</fullName>
    </recommendedName>
</protein>
<dbReference type="InterPro" id="IPR004147">
    <property type="entry name" value="ABC1_dom"/>
</dbReference>
<dbReference type="Gene3D" id="3.50.7.10">
    <property type="entry name" value="GroEL"/>
    <property type="match status" value="1"/>
</dbReference>
<accession>A0A3P3YM16</accession>
<keyword evidence="8" id="KW-0496">Mitochondrion</keyword>
<feature type="compositionally biased region" description="Gly residues" evidence="6">
    <location>
        <begin position="1443"/>
        <end position="1458"/>
    </location>
</feature>
<dbReference type="SUPFAM" id="SSF56112">
    <property type="entry name" value="Protein kinase-like (PK-like)"/>
    <property type="match status" value="1"/>
</dbReference>
<keyword evidence="3" id="KW-0067">ATP-binding</keyword>
<dbReference type="PANTHER" id="PTHR45633">
    <property type="entry name" value="60 KDA HEAT SHOCK PROTEIN, MITOCHONDRIAL"/>
    <property type="match status" value="1"/>
</dbReference>
<dbReference type="InterPro" id="IPR011009">
    <property type="entry name" value="Kinase-like_dom_sf"/>
</dbReference>
<evidence type="ECO:0000256" key="5">
    <source>
        <dbReference type="RuleBase" id="RU000418"/>
    </source>
</evidence>
<sequence>MGISGIHARTASAARSSTRWPARLRPKLATLMIASAAVLVASGVIVAADLPRNSAAPDALHVGSARASIPKPETGRVKWTTVKAAGAAAGVAGLGSASWWVNNRYLKGKPGHERAVVNKAGELVASHLSNLKSHVTKVNAVTAAKKGVSILGFDWVDMLFMAVAGLFALDEFHPAPTRPADRNDMDKDTLEKAGVPYIPDSEIMPANTTGEKLNGLRMKFGPNAVFYVIQSVTLNPMGIADRMHMIDAVLRHVRSDDLVNTDGGGRTALWSIIDLALDDVMAFDQRLPVIRALLTHDAVTADMVNHRDRRGATMLHSIVNEIRFPSTRPGRVGFLVNIANMLLDKGADGTIADNGKYGFTPRSMVIDAISRCAVGCPAGRGTLVALLTRMGGSEQDVPAATPFNDDHRRSAAMRIRNHAADIIECFTFENEHGDRDPTSCMADLEDIPGPTSEQAFVDAADGHAGLRALLEDLVTMKQNGLSGESEYEAIRKMPVNEMALRSKSQEAVLWARFHPKNNPFVQLRTTFGRVLVLPQEQVRVSTCNALYAFVLESCRRMLHMFDILAGRNSNEPRTKVRMMASFLRTDIRDDVYTAVSNVAMSGGPVLMKTFQGVASWFVDPAMAAKAFTFFSGIRPMPRADLDFQLQADFNADEDRIVPHFDRDHAIGAASIAEGHRTEYDGKPAFAKVKRRFVDDMFEEENRHFQRNYWGAMKKARNPDPTAGRLRLMKTQGYRSRAGMAGYLQPTFLRVPSDLSFANEATAIRVAAAVFAPLSPRVKVPTVLLNTSNVLVMTLAPGDGTLATWTPSPSEGGRDVCDLVGSFEMFARAWFENMLFSEARTMIHSDLHPGNLMYKYVHSDRQYRESGLTVLDWGQHILMENGVSRAVTSKILAIVIGCLAGNLDMVIAAVQSLPHPGDRPVDVQPIRQAFATDFGRFGILITLIPQLFVERGSNPEAFDNPQEFKHSQGKPGVRLVNIAMGGIASLWQTFNVLEKRLAQAAPSCPCTMPTFFEFVWKHASAWIGKFTLQQATTLHTFWNGGNVQATPDVALKSTTFADVVTGRLVSSRDARRGLLAASRALVSRDPKKLAAVPGSVIRDATAWAHRSLLVRFPVRMHPFLVKWSRVFGAEVAYQSFKHVVLGKKPSQQALTKRSLSKMLLRNAAAVVVVDAIEQGLTSQRKKLVAYMATPRVDDDAEATPTKTTPTTKRDGKRPWLNEKTKRVWSQTKRAFDVLYVPAKSVVVQQRLVNAIRAGADKSQTFLISPDYVTEKLESRLAKLASGVAVVKVGGASEVEVGERKDRIDDALNATRAAVEEGIVPGGGVALLYAAQGLDKLPAANVDQSHGVKIIAAALKVPCKAICNNAGLEGAVVVGNLLNESNGNTQSTKGMNASTGEYVDMLKAGIIDPVKVVRTALADAASVASMMTTSEVIITDVPAKEEPAGGRGAGMRGGMGDEMF</sequence>
<dbReference type="Gene3D" id="1.25.40.20">
    <property type="entry name" value="Ankyrin repeat-containing domain"/>
    <property type="match status" value="1"/>
</dbReference>
<dbReference type="Gene3D" id="3.30.260.10">
    <property type="entry name" value="TCP-1-like chaperonin intermediate domain"/>
    <property type="match status" value="1"/>
</dbReference>
<dbReference type="Gene3D" id="1.10.560.10">
    <property type="entry name" value="GroEL-like equatorial domain"/>
    <property type="match status" value="1"/>
</dbReference>
<dbReference type="GO" id="GO:0042026">
    <property type="term" value="P:protein refolding"/>
    <property type="evidence" value="ECO:0007669"/>
    <property type="project" value="InterPro"/>
</dbReference>
<dbReference type="InterPro" id="IPR027413">
    <property type="entry name" value="GROEL-like_equatorial_sf"/>
</dbReference>
<dbReference type="SUPFAM" id="SSF48592">
    <property type="entry name" value="GroEL equatorial domain-like"/>
    <property type="match status" value="1"/>
</dbReference>
<dbReference type="InterPro" id="IPR036770">
    <property type="entry name" value="Ankyrin_rpt-contain_sf"/>
</dbReference>
<dbReference type="InterPro" id="IPR018370">
    <property type="entry name" value="Chaperonin_Cpn60_CS"/>
</dbReference>
<feature type="region of interest" description="Disordered" evidence="6">
    <location>
        <begin position="1438"/>
        <end position="1458"/>
    </location>
</feature>
<evidence type="ECO:0000259" key="7">
    <source>
        <dbReference type="Pfam" id="PF03109"/>
    </source>
</evidence>
<evidence type="ECO:0000256" key="4">
    <source>
        <dbReference type="ARBA" id="ARBA00023186"/>
    </source>
</evidence>
<dbReference type="Proteomes" id="UP000290189">
    <property type="component" value="Unassembled WGS sequence"/>
</dbReference>
<keyword evidence="4" id="KW-0143">Chaperone</keyword>
<dbReference type="Pfam" id="PF00118">
    <property type="entry name" value="Cpn60_TCP1"/>
    <property type="match status" value="1"/>
</dbReference>
<organism evidence="8 9">
    <name type="scientific">Plasmodiophora brassicae</name>
    <name type="common">Clubroot disease agent</name>
    <dbReference type="NCBI Taxonomy" id="37360"/>
    <lineage>
        <taxon>Eukaryota</taxon>
        <taxon>Sar</taxon>
        <taxon>Rhizaria</taxon>
        <taxon>Endomyxa</taxon>
        <taxon>Phytomyxea</taxon>
        <taxon>Plasmodiophorida</taxon>
        <taxon>Plasmodiophoridae</taxon>
        <taxon>Plasmodiophora</taxon>
    </lineage>
</organism>
<dbReference type="InterPro" id="IPR027409">
    <property type="entry name" value="GroEL-like_apical_dom_sf"/>
</dbReference>
<evidence type="ECO:0000313" key="9">
    <source>
        <dbReference type="Proteomes" id="UP000290189"/>
    </source>
</evidence>
<evidence type="ECO:0000256" key="1">
    <source>
        <dbReference type="ARBA" id="ARBA00006607"/>
    </source>
</evidence>
<dbReference type="PROSITE" id="PS00296">
    <property type="entry name" value="CHAPERONINS_CPN60"/>
    <property type="match status" value="1"/>
</dbReference>
<reference evidence="8 9" key="1">
    <citation type="submission" date="2018-03" db="EMBL/GenBank/DDBJ databases">
        <authorList>
            <person name="Fogelqvist J."/>
        </authorList>
    </citation>
    <scope>NUCLEOTIDE SEQUENCE [LARGE SCALE GENOMIC DNA]</scope>
</reference>
<evidence type="ECO:0000256" key="6">
    <source>
        <dbReference type="SAM" id="MobiDB-lite"/>
    </source>
</evidence>
<name>A0A3P3YM16_PLABS</name>
<dbReference type="GO" id="GO:0140662">
    <property type="term" value="F:ATP-dependent protein folding chaperone"/>
    <property type="evidence" value="ECO:0007669"/>
    <property type="project" value="InterPro"/>
</dbReference>
<dbReference type="GO" id="GO:0005524">
    <property type="term" value="F:ATP binding"/>
    <property type="evidence" value="ECO:0007669"/>
    <property type="project" value="UniProtKB-KW"/>
</dbReference>
<feature type="domain" description="ABC1 atypical kinase-like" evidence="7">
    <location>
        <begin position="632"/>
        <end position="894"/>
    </location>
</feature>
<geneLocation type="mitochondrion" evidence="8"/>
<feature type="region of interest" description="Disordered" evidence="6">
    <location>
        <begin position="1193"/>
        <end position="1212"/>
    </location>
</feature>
<keyword evidence="2" id="KW-0547">Nucleotide-binding</keyword>
<dbReference type="PRINTS" id="PR00298">
    <property type="entry name" value="CHAPERONIN60"/>
</dbReference>
<comment type="similarity">
    <text evidence="1 5">Belongs to the chaperonin (HSP60) family.</text>
</comment>
<gene>
    <name evidence="8" type="ORF">PLBR_LOCUS8458</name>
</gene>
<evidence type="ECO:0000256" key="3">
    <source>
        <dbReference type="ARBA" id="ARBA00022840"/>
    </source>
</evidence>
<dbReference type="InterPro" id="IPR027410">
    <property type="entry name" value="TCP-1-like_intermed_sf"/>
</dbReference>
<dbReference type="InterPro" id="IPR002423">
    <property type="entry name" value="Cpn60/GroEL/TCP-1"/>
</dbReference>
<proteinExistence type="inferred from homology"/>
<evidence type="ECO:0000313" key="8">
    <source>
        <dbReference type="EMBL" id="SPR01243.1"/>
    </source>
</evidence>